<dbReference type="eggNOG" id="KOG2580">
    <property type="taxonomic scope" value="Eukaryota"/>
</dbReference>
<comment type="similarity">
    <text evidence="2 10">Belongs to the Tim44 family.</text>
</comment>
<keyword evidence="9 10" id="KW-0472">Membrane</keyword>
<dbReference type="PANTHER" id="PTHR10721:SF1">
    <property type="entry name" value="MITOCHONDRIAL IMPORT INNER MEMBRANE TRANSLOCASE SUBUNIT TIM44"/>
    <property type="match status" value="1"/>
</dbReference>
<evidence type="ECO:0000256" key="4">
    <source>
        <dbReference type="ARBA" id="ARBA00022792"/>
    </source>
</evidence>
<dbReference type="InterPro" id="IPR032710">
    <property type="entry name" value="NTF2-like_dom_sf"/>
</dbReference>
<evidence type="ECO:0000256" key="2">
    <source>
        <dbReference type="ARBA" id="ARBA00009597"/>
    </source>
</evidence>
<dbReference type="InterPro" id="IPR039544">
    <property type="entry name" value="Tim44-like"/>
</dbReference>
<evidence type="ECO:0000256" key="5">
    <source>
        <dbReference type="ARBA" id="ARBA00022927"/>
    </source>
</evidence>
<gene>
    <name evidence="13" type="ORF">TRIADDRAFT_54556</name>
</gene>
<evidence type="ECO:0000256" key="9">
    <source>
        <dbReference type="ARBA" id="ARBA00023136"/>
    </source>
</evidence>
<dbReference type="AlphaFoldDB" id="B3RSD1"/>
<dbReference type="GO" id="GO:0005743">
    <property type="term" value="C:mitochondrial inner membrane"/>
    <property type="evidence" value="ECO:0000318"/>
    <property type="project" value="GO_Central"/>
</dbReference>
<feature type="domain" description="Tim44-like" evidence="12">
    <location>
        <begin position="306"/>
        <end position="455"/>
    </location>
</feature>
<comment type="subcellular location">
    <subcellularLocation>
        <location evidence="1 10">Mitochondrion inner membrane</location>
    </subcellularLocation>
</comment>
<evidence type="ECO:0000256" key="1">
    <source>
        <dbReference type="ARBA" id="ARBA00004273"/>
    </source>
</evidence>
<evidence type="ECO:0000313" key="14">
    <source>
        <dbReference type="Proteomes" id="UP000009022"/>
    </source>
</evidence>
<keyword evidence="6" id="KW-0809">Transit peptide</keyword>
<evidence type="ECO:0000256" key="11">
    <source>
        <dbReference type="SAM" id="Coils"/>
    </source>
</evidence>
<evidence type="ECO:0000256" key="8">
    <source>
        <dbReference type="ARBA" id="ARBA00023128"/>
    </source>
</evidence>
<evidence type="ECO:0000313" key="13">
    <source>
        <dbReference type="EMBL" id="EDV26494.1"/>
    </source>
</evidence>
<organism evidence="13 14">
    <name type="scientific">Trichoplax adhaerens</name>
    <name type="common">Trichoplax reptans</name>
    <dbReference type="NCBI Taxonomy" id="10228"/>
    <lineage>
        <taxon>Eukaryota</taxon>
        <taxon>Metazoa</taxon>
        <taxon>Placozoa</taxon>
        <taxon>Uniplacotomia</taxon>
        <taxon>Trichoplacea</taxon>
        <taxon>Trichoplacidae</taxon>
        <taxon>Trichoplax</taxon>
    </lineage>
</organism>
<dbReference type="InParanoid" id="B3RSD1"/>
<dbReference type="OrthoDB" id="10265990at2759"/>
<dbReference type="PANTHER" id="PTHR10721">
    <property type="entry name" value="MITOCHONDRIAL IMPORT INNER MEMBRANE TRANSLOCASE SUBUNIT TIM44"/>
    <property type="match status" value="1"/>
</dbReference>
<keyword evidence="4 10" id="KW-0999">Mitochondrion inner membrane</keyword>
<evidence type="ECO:0000256" key="7">
    <source>
        <dbReference type="ARBA" id="ARBA00023010"/>
    </source>
</evidence>
<evidence type="ECO:0000256" key="3">
    <source>
        <dbReference type="ARBA" id="ARBA00022448"/>
    </source>
</evidence>
<dbReference type="Pfam" id="PF04280">
    <property type="entry name" value="Tim44"/>
    <property type="match status" value="1"/>
</dbReference>
<dbReference type="RefSeq" id="XP_002110490.1">
    <property type="nucleotide sequence ID" value="XM_002110454.1"/>
</dbReference>
<dbReference type="HOGENOM" id="CLU_020932_1_1_1"/>
<accession>B3RSD1</accession>
<protein>
    <recommendedName>
        <fullName evidence="10">Mitochondrial import inner membrane translocase subunit TIM44</fullName>
    </recommendedName>
</protein>
<keyword evidence="14" id="KW-1185">Reference proteome</keyword>
<dbReference type="SUPFAM" id="SSF54427">
    <property type="entry name" value="NTF2-like"/>
    <property type="match status" value="1"/>
</dbReference>
<dbReference type="OMA" id="NFQMEPF"/>
<dbReference type="CTD" id="6752244"/>
<dbReference type="EMBL" id="DS985243">
    <property type="protein sequence ID" value="EDV26494.1"/>
    <property type="molecule type" value="Genomic_DNA"/>
</dbReference>
<keyword evidence="8 10" id="KW-0496">Mitochondrion</keyword>
<name>B3RSD1_TRIAD</name>
<comment type="function">
    <text evidence="10">Essential component of the PAM complex, a complex required for the translocation of transit peptide-containing proteins from the inner membrane into the mitochondrial matrix in an ATP-dependent manner.</text>
</comment>
<dbReference type="GeneID" id="6752244"/>
<sequence>MAAIRQLIGLTNRAQPTRSRLIPISAPFIQRSHIQSKILPYSVQIRRNFSNQGQKEKGLFSKVFDNIKEGFAKNKELQENIKKFREEAAKLEQSEAYKKISDATEDLGSGAADRKAKLGTFLSKFRTSAGKLYEDVSSSDFVKKGKEVSEDLSNVASEAAKKVSDSSKSVGETQTFKTFSEGVKTIKEDLFEEGLNRAQPYRSPANIIGYYFIEKLHKRTESDLQSKMKDEQQIQEDTDTTGVVLHKDSRWYQQWKQFKDNNPVVNGLFNLKMKYDESDNVVIRATRVVTDRLSDAFSGIFSPSEMSQTLAEISKIDPNFSKEKFLLHFQHRIMPSVLEAFLRGDLPILKDWCHESAYSVLEARIKQLTGMGRKLDFKVLDVRDIDIAMAKIMEQGPVLVMTFQAQQILVLRDSSGKVVEGDENHIENVQYVWAMCRDQSIYDAHSAWRVLEFAMQASSSWLKTVYKGYVRRA</sequence>
<dbReference type="InterPro" id="IPR007379">
    <property type="entry name" value="Tim44-like_dom"/>
</dbReference>
<dbReference type="GO" id="GO:0030150">
    <property type="term" value="P:protein import into mitochondrial matrix"/>
    <property type="evidence" value="ECO:0000318"/>
    <property type="project" value="GO_Central"/>
</dbReference>
<evidence type="ECO:0000259" key="12">
    <source>
        <dbReference type="SMART" id="SM00978"/>
    </source>
</evidence>
<dbReference type="STRING" id="10228.B3RSD1"/>
<dbReference type="SMART" id="SM00978">
    <property type="entry name" value="Tim44"/>
    <property type="match status" value="1"/>
</dbReference>
<feature type="coiled-coil region" evidence="11">
    <location>
        <begin position="67"/>
        <end position="94"/>
    </location>
</feature>
<dbReference type="FunCoup" id="B3RSD1">
    <property type="interactions" value="1942"/>
</dbReference>
<proteinExistence type="inferred from homology"/>
<evidence type="ECO:0000256" key="10">
    <source>
        <dbReference type="PIRNR" id="PIRNR037871"/>
    </source>
</evidence>
<dbReference type="InterPro" id="IPR017303">
    <property type="entry name" value="Tim44"/>
</dbReference>
<dbReference type="PIRSF" id="PIRSF037871">
    <property type="entry name" value="TIM44"/>
    <property type="match status" value="1"/>
</dbReference>
<reference evidence="13 14" key="1">
    <citation type="journal article" date="2008" name="Nature">
        <title>The Trichoplax genome and the nature of placozoans.</title>
        <authorList>
            <person name="Srivastava M."/>
            <person name="Begovic E."/>
            <person name="Chapman J."/>
            <person name="Putnam N.H."/>
            <person name="Hellsten U."/>
            <person name="Kawashima T."/>
            <person name="Kuo A."/>
            <person name="Mitros T."/>
            <person name="Salamov A."/>
            <person name="Carpenter M.L."/>
            <person name="Signorovitch A.Y."/>
            <person name="Moreno M.A."/>
            <person name="Kamm K."/>
            <person name="Grimwood J."/>
            <person name="Schmutz J."/>
            <person name="Shapiro H."/>
            <person name="Grigoriev I.V."/>
            <person name="Buss L.W."/>
            <person name="Schierwater B."/>
            <person name="Dellaporta S.L."/>
            <person name="Rokhsar D.S."/>
        </authorList>
    </citation>
    <scope>NUCLEOTIDE SEQUENCE [LARGE SCALE GENOMIC DNA]</scope>
    <source>
        <strain evidence="13 14">Grell-BS-1999</strain>
    </source>
</reference>
<keyword evidence="7 10" id="KW-0811">Translocation</keyword>
<dbReference type="Proteomes" id="UP000009022">
    <property type="component" value="Unassembled WGS sequence"/>
</dbReference>
<keyword evidence="11" id="KW-0175">Coiled coil</keyword>
<dbReference type="GO" id="GO:0051087">
    <property type="term" value="F:protein-folding chaperone binding"/>
    <property type="evidence" value="ECO:0000318"/>
    <property type="project" value="GO_Central"/>
</dbReference>
<evidence type="ECO:0000256" key="6">
    <source>
        <dbReference type="ARBA" id="ARBA00022946"/>
    </source>
</evidence>
<dbReference type="Gene3D" id="3.10.450.240">
    <property type="match status" value="1"/>
</dbReference>
<keyword evidence="3 10" id="KW-0813">Transport</keyword>
<dbReference type="KEGG" id="tad:TRIADDRAFT_54556"/>
<keyword evidence="5 10" id="KW-0653">Protein transport</keyword>
<dbReference type="PhylomeDB" id="B3RSD1"/>